<dbReference type="GO" id="GO:0007169">
    <property type="term" value="P:cell surface receptor protein tyrosine kinase signaling pathway"/>
    <property type="evidence" value="ECO:0007669"/>
    <property type="project" value="TreeGrafter"/>
</dbReference>
<dbReference type="SUPFAM" id="SSF56112">
    <property type="entry name" value="Protein kinase-like (PK-like)"/>
    <property type="match status" value="1"/>
</dbReference>
<sequence length="279" mass="31122">MTTATTHSRGVRRPEGCSLLQFGSTGAVYEFVDDPTIVAKLPFEEKEYVARLLGEMRILKRLGADQEHGRHPHIVRCIRMEDNDRGGRIILERAEHGALRLYFSETEEGQQVSEAERVRWCRQVTSAVVYIHSKGVIQGDLGSRNVLLRKDRSVCLCDFAGSGIDGERPEVSAQSRFRHPKEEMQGTIAGELHALGSTLYEIVASRIPHWKEGKAYEAKYGFDGKADELMREGKYPDITRLPLGAVIAGCWAGEFTTAQAVLDATDETVCEPARTKVVF</sequence>
<dbReference type="HOGENOM" id="CLU_000288_31_3_1"/>
<dbReference type="InterPro" id="IPR000719">
    <property type="entry name" value="Prot_kinase_dom"/>
</dbReference>
<dbReference type="InterPro" id="IPR011009">
    <property type="entry name" value="Kinase-like_dom_sf"/>
</dbReference>
<dbReference type="GO" id="GO:0005886">
    <property type="term" value="C:plasma membrane"/>
    <property type="evidence" value="ECO:0007669"/>
    <property type="project" value="TreeGrafter"/>
</dbReference>
<gene>
    <name evidence="2" type="ORF">HMPREF1624_01707</name>
</gene>
<dbReference type="InterPro" id="IPR050122">
    <property type="entry name" value="RTK"/>
</dbReference>
<dbReference type="AlphaFoldDB" id="U7Q6G9"/>
<protein>
    <submittedName>
        <fullName evidence="2">Serine/threonine protein kinase</fullName>
    </submittedName>
</protein>
<proteinExistence type="predicted"/>
<accession>U7Q6G9</accession>
<dbReference type="OrthoDB" id="1668230at2759"/>
<dbReference type="CDD" id="cd00180">
    <property type="entry name" value="PKc"/>
    <property type="match status" value="1"/>
</dbReference>
<dbReference type="Proteomes" id="UP000018087">
    <property type="component" value="Unassembled WGS sequence"/>
</dbReference>
<dbReference type="GO" id="GO:0043235">
    <property type="term" value="C:receptor complex"/>
    <property type="evidence" value="ECO:0007669"/>
    <property type="project" value="TreeGrafter"/>
</dbReference>
<reference evidence="3" key="1">
    <citation type="journal article" date="2014" name="Genome Announc.">
        <title>Genome sequence of the pathogenic fungus Sporothrix schenckii (ATCC 58251).</title>
        <authorList>
            <person name="Cuomo C.A."/>
            <person name="Rodriguez-Del Valle N."/>
            <person name="Perez-Sanchez L."/>
            <person name="Abouelleil A."/>
            <person name="Goldberg J."/>
            <person name="Young S."/>
            <person name="Zeng Q."/>
            <person name="Birren B.W."/>
        </authorList>
    </citation>
    <scope>NUCLEOTIDE SEQUENCE [LARGE SCALE GENOMIC DNA]</scope>
    <source>
        <strain evidence="3">ATCC 58251 / de Perez 2211183</strain>
    </source>
</reference>
<keyword evidence="3" id="KW-1185">Reference proteome</keyword>
<organism evidence="2 3">
    <name type="scientific">Sporothrix schenckii (strain ATCC 58251 / de Perez 2211183)</name>
    <name type="common">Rose-picker's disease fungus</name>
    <dbReference type="NCBI Taxonomy" id="1391915"/>
    <lineage>
        <taxon>Eukaryota</taxon>
        <taxon>Fungi</taxon>
        <taxon>Dikarya</taxon>
        <taxon>Ascomycota</taxon>
        <taxon>Pezizomycotina</taxon>
        <taxon>Sordariomycetes</taxon>
        <taxon>Sordariomycetidae</taxon>
        <taxon>Ophiostomatales</taxon>
        <taxon>Ophiostomataceae</taxon>
        <taxon>Sporothrix</taxon>
    </lineage>
</organism>
<feature type="domain" description="Protein kinase" evidence="1">
    <location>
        <begin position="14"/>
        <end position="279"/>
    </location>
</feature>
<dbReference type="PANTHER" id="PTHR24416:SF611">
    <property type="entry name" value="TYROSINE-PROTEIN KINASE TRANSMEMBRANE RECEPTOR ROR"/>
    <property type="match status" value="1"/>
</dbReference>
<dbReference type="PROSITE" id="PS50011">
    <property type="entry name" value="PROTEIN_KINASE_DOM"/>
    <property type="match status" value="1"/>
</dbReference>
<name>U7Q6G9_SPOS1</name>
<dbReference type="STRING" id="1391915.U7Q6G9"/>
<dbReference type="Gene3D" id="1.10.510.10">
    <property type="entry name" value="Transferase(Phosphotransferase) domain 1"/>
    <property type="match status" value="1"/>
</dbReference>
<dbReference type="Pfam" id="PF00069">
    <property type="entry name" value="Pkinase"/>
    <property type="match status" value="1"/>
</dbReference>
<dbReference type="GO" id="GO:0004674">
    <property type="term" value="F:protein serine/threonine kinase activity"/>
    <property type="evidence" value="ECO:0007669"/>
    <property type="project" value="UniProtKB-KW"/>
</dbReference>
<keyword evidence="2" id="KW-0723">Serine/threonine-protein kinase</keyword>
<dbReference type="GO" id="GO:0004714">
    <property type="term" value="F:transmembrane receptor protein tyrosine kinase activity"/>
    <property type="evidence" value="ECO:0007669"/>
    <property type="project" value="TreeGrafter"/>
</dbReference>
<keyword evidence="2" id="KW-0418">Kinase</keyword>
<dbReference type="eggNOG" id="KOG0580">
    <property type="taxonomic scope" value="Eukaryota"/>
</dbReference>
<evidence type="ECO:0000313" key="3">
    <source>
        <dbReference type="Proteomes" id="UP000018087"/>
    </source>
</evidence>
<evidence type="ECO:0000313" key="2">
    <source>
        <dbReference type="EMBL" id="ERT03393.1"/>
    </source>
</evidence>
<keyword evidence="2" id="KW-0808">Transferase</keyword>
<dbReference type="EMBL" id="KI440842">
    <property type="protein sequence ID" value="ERT03393.1"/>
    <property type="molecule type" value="Genomic_DNA"/>
</dbReference>
<evidence type="ECO:0000259" key="1">
    <source>
        <dbReference type="PROSITE" id="PS50011"/>
    </source>
</evidence>
<dbReference type="PANTHER" id="PTHR24416">
    <property type="entry name" value="TYROSINE-PROTEIN KINASE RECEPTOR"/>
    <property type="match status" value="1"/>
</dbReference>
<dbReference type="GO" id="GO:0005524">
    <property type="term" value="F:ATP binding"/>
    <property type="evidence" value="ECO:0007669"/>
    <property type="project" value="InterPro"/>
</dbReference>